<dbReference type="Proteomes" id="UP000474777">
    <property type="component" value="Unassembled WGS sequence"/>
</dbReference>
<organism evidence="1 2">
    <name type="scientific">Pontibacter burrus</name>
    <dbReference type="NCBI Taxonomy" id="2704466"/>
    <lineage>
        <taxon>Bacteria</taxon>
        <taxon>Pseudomonadati</taxon>
        <taxon>Bacteroidota</taxon>
        <taxon>Cytophagia</taxon>
        <taxon>Cytophagales</taxon>
        <taxon>Hymenobacteraceae</taxon>
        <taxon>Pontibacter</taxon>
    </lineage>
</organism>
<name>A0A6B3LHV5_9BACT</name>
<dbReference type="EMBL" id="JAAGWD010000001">
    <property type="protein sequence ID" value="NEM96169.1"/>
    <property type="molecule type" value="Genomic_DNA"/>
</dbReference>
<evidence type="ECO:0000313" key="2">
    <source>
        <dbReference type="Proteomes" id="UP000474777"/>
    </source>
</evidence>
<keyword evidence="2" id="KW-1185">Reference proteome</keyword>
<evidence type="ECO:0000313" key="1">
    <source>
        <dbReference type="EMBL" id="NEM96169.1"/>
    </source>
</evidence>
<dbReference type="AlphaFoldDB" id="A0A6B3LHV5"/>
<sequence>MTIEERPATYAAVGGRFPNPVVYRIATASSYVKATLYREDGTQLSELKASTREGIATLDVSSFLRAQMQLTIPAGTELVEPAEGSSVAYYCTFEDAEGTVLDDSVNVRFAVAAALPVGTSDYSGYTI</sequence>
<protein>
    <submittedName>
        <fullName evidence="1">Uncharacterized protein</fullName>
    </submittedName>
</protein>
<proteinExistence type="predicted"/>
<comment type="caution">
    <text evidence="1">The sequence shown here is derived from an EMBL/GenBank/DDBJ whole genome shotgun (WGS) entry which is preliminary data.</text>
</comment>
<gene>
    <name evidence="1" type="ORF">GXP69_00555</name>
</gene>
<accession>A0A6B3LHV5</accession>
<reference evidence="1 2" key="1">
    <citation type="submission" date="2020-02" db="EMBL/GenBank/DDBJ databases">
        <authorList>
            <person name="Kim M.K."/>
        </authorList>
    </citation>
    <scope>NUCLEOTIDE SEQUENCE [LARGE SCALE GENOMIC DNA]</scope>
    <source>
        <strain evidence="1 2">BT327</strain>
    </source>
</reference>
<dbReference type="RefSeq" id="WP_163910933.1">
    <property type="nucleotide sequence ID" value="NZ_JAAGWD010000001.1"/>
</dbReference>